<dbReference type="PRINTS" id="PR00455">
    <property type="entry name" value="HTHTETR"/>
</dbReference>
<evidence type="ECO:0000256" key="2">
    <source>
        <dbReference type="ARBA" id="ARBA00023125"/>
    </source>
</evidence>
<dbReference type="AlphaFoldDB" id="A0A9C7LCP6"/>
<dbReference type="PANTHER" id="PTHR43479">
    <property type="entry name" value="ACREF/ENVCD OPERON REPRESSOR-RELATED"/>
    <property type="match status" value="1"/>
</dbReference>
<dbReference type="PROSITE" id="PS50977">
    <property type="entry name" value="HTH_TETR_2"/>
    <property type="match status" value="1"/>
</dbReference>
<evidence type="ECO:0000259" key="4">
    <source>
        <dbReference type="PROSITE" id="PS50977"/>
    </source>
</evidence>
<evidence type="ECO:0000256" key="3">
    <source>
        <dbReference type="PROSITE-ProRule" id="PRU00335"/>
    </source>
</evidence>
<dbReference type="InterPro" id="IPR001647">
    <property type="entry name" value="HTH_TetR"/>
</dbReference>
<dbReference type="Gene3D" id="1.10.357.10">
    <property type="entry name" value="Tetracycline Repressor, domain 2"/>
    <property type="match status" value="1"/>
</dbReference>
<name>A0A9C7LCP6_9BACI</name>
<feature type="domain" description="HTH tetR-type" evidence="4">
    <location>
        <begin position="6"/>
        <end position="66"/>
    </location>
</feature>
<keyword evidence="1" id="KW-0678">Repressor</keyword>
<gene>
    <name evidence="5" type="ORF">NEOCIP111885_03643</name>
</gene>
<accession>A0A9C7LCP6</accession>
<dbReference type="InterPro" id="IPR050624">
    <property type="entry name" value="HTH-type_Tx_Regulator"/>
</dbReference>
<dbReference type="GO" id="GO:0003677">
    <property type="term" value="F:DNA binding"/>
    <property type="evidence" value="ECO:0007669"/>
    <property type="project" value="UniProtKB-UniRule"/>
</dbReference>
<proteinExistence type="predicted"/>
<dbReference type="Pfam" id="PF00440">
    <property type="entry name" value="TetR_N"/>
    <property type="match status" value="1"/>
</dbReference>
<dbReference type="SUPFAM" id="SSF46689">
    <property type="entry name" value="Homeodomain-like"/>
    <property type="match status" value="1"/>
</dbReference>
<comment type="caution">
    <text evidence="5">The sequence shown here is derived from an EMBL/GenBank/DDBJ whole genome shotgun (WGS) entry which is preliminary data.</text>
</comment>
<dbReference type="EMBL" id="CAKJTG010000025">
    <property type="protein sequence ID" value="CAG9609900.1"/>
    <property type="molecule type" value="Genomic_DNA"/>
</dbReference>
<keyword evidence="2 3" id="KW-0238">DNA-binding</keyword>
<organism evidence="5 6">
    <name type="scientific">Pseudoneobacillus rhizosphaerae</name>
    <dbReference type="NCBI Taxonomy" id="2880968"/>
    <lineage>
        <taxon>Bacteria</taxon>
        <taxon>Bacillati</taxon>
        <taxon>Bacillota</taxon>
        <taxon>Bacilli</taxon>
        <taxon>Bacillales</taxon>
        <taxon>Bacillaceae</taxon>
        <taxon>Pseudoneobacillus</taxon>
    </lineage>
</organism>
<feature type="DNA-binding region" description="H-T-H motif" evidence="3">
    <location>
        <begin position="29"/>
        <end position="48"/>
    </location>
</feature>
<protein>
    <recommendedName>
        <fullName evidence="4">HTH tetR-type domain-containing protein</fullName>
    </recommendedName>
</protein>
<dbReference type="RefSeq" id="WP_230498129.1">
    <property type="nucleotide sequence ID" value="NZ_CAKJTG010000025.1"/>
</dbReference>
<keyword evidence="6" id="KW-1185">Reference proteome</keyword>
<reference evidence="5" key="1">
    <citation type="submission" date="2021-10" db="EMBL/GenBank/DDBJ databases">
        <authorList>
            <person name="Criscuolo A."/>
        </authorList>
    </citation>
    <scope>NUCLEOTIDE SEQUENCE</scope>
    <source>
        <strain evidence="5">CIP111885</strain>
    </source>
</reference>
<evidence type="ECO:0000313" key="6">
    <source>
        <dbReference type="Proteomes" id="UP000789845"/>
    </source>
</evidence>
<dbReference type="InterPro" id="IPR009057">
    <property type="entry name" value="Homeodomain-like_sf"/>
</dbReference>
<evidence type="ECO:0000313" key="5">
    <source>
        <dbReference type="EMBL" id="CAG9609900.1"/>
    </source>
</evidence>
<dbReference type="Proteomes" id="UP000789845">
    <property type="component" value="Unassembled WGS sequence"/>
</dbReference>
<evidence type="ECO:0000256" key="1">
    <source>
        <dbReference type="ARBA" id="ARBA00022491"/>
    </source>
</evidence>
<dbReference type="PANTHER" id="PTHR43479:SF11">
    <property type="entry name" value="ACREF_ENVCD OPERON REPRESSOR-RELATED"/>
    <property type="match status" value="1"/>
</dbReference>
<sequence length="190" mass="22386">MARERKFSTDELFQATKLLLLKHGYEGFTFSLLADYLHVSRGAIYKYYENKEELISEFMLYEMNEFLLDIKGIEQIDGFQDQLDFLIRIMFKNEKIQQLIEMGKEIPKSTNEKARVNKEKLDMLHLQMYHNLQGFVLKGKEEKKLNASIPDGLILGYIFQSVAIPNHFDIPQTEWVDSIKEMICHGILKR</sequence>